<dbReference type="Pfam" id="PF01614">
    <property type="entry name" value="IclR_C"/>
    <property type="match status" value="1"/>
</dbReference>
<evidence type="ECO:0000256" key="1">
    <source>
        <dbReference type="ARBA" id="ARBA00023015"/>
    </source>
</evidence>
<dbReference type="Gene3D" id="3.30.450.40">
    <property type="match status" value="1"/>
</dbReference>
<dbReference type="InterPro" id="IPR036388">
    <property type="entry name" value="WH-like_DNA-bd_sf"/>
</dbReference>
<evidence type="ECO:0000256" key="3">
    <source>
        <dbReference type="ARBA" id="ARBA00023163"/>
    </source>
</evidence>
<dbReference type="InterPro" id="IPR029016">
    <property type="entry name" value="GAF-like_dom_sf"/>
</dbReference>
<evidence type="ECO:0000259" key="6">
    <source>
        <dbReference type="PROSITE" id="PS51078"/>
    </source>
</evidence>
<sequence length="297" mass="28833">MDATARSGGSGDPPANPTAPTDPASGRAAGPIDAAFGSADAGGGRADATFGRASGSAGAAFGRASGSADAASGPAEIGAGRADAVAGRGGETSQTLDRGLRLLHLVADAPGGLTVTEAANRLGVGRAAVYRLVSALTGHGMLRRDGDGRLRLGAGLLHLARRAQPLLAEGALPALRRLAEQAGATAHLTVVEGGEGVALAVVEPSWTSFHVAYRAGARHPLDRGAAGRAILAGRAGVAEPVSSSGELQAGAYGVAAPVLGVPGLEASVGVVALAPLDVDTIGPQVLAAARAIATALS</sequence>
<dbReference type="InterPro" id="IPR050707">
    <property type="entry name" value="HTH_MetabolicPath_Reg"/>
</dbReference>
<dbReference type="PANTHER" id="PTHR30136">
    <property type="entry name" value="HELIX-TURN-HELIX TRANSCRIPTIONAL REGULATOR, ICLR FAMILY"/>
    <property type="match status" value="1"/>
</dbReference>
<evidence type="ECO:0000313" key="7">
    <source>
        <dbReference type="EMBL" id="MBG6101037.1"/>
    </source>
</evidence>
<gene>
    <name evidence="7" type="ORF">IW249_001451</name>
</gene>
<comment type="caution">
    <text evidence="7">The sequence shown here is derived from an EMBL/GenBank/DDBJ whole genome shotgun (WGS) entry which is preliminary data.</text>
</comment>
<dbReference type="Proteomes" id="UP000631791">
    <property type="component" value="Unassembled WGS sequence"/>
</dbReference>
<feature type="domain" description="HTH iclR-type" evidence="5">
    <location>
        <begin position="93"/>
        <end position="154"/>
    </location>
</feature>
<keyword evidence="8" id="KW-1185">Reference proteome</keyword>
<dbReference type="PANTHER" id="PTHR30136:SF24">
    <property type="entry name" value="HTH-TYPE TRANSCRIPTIONAL REPRESSOR ALLR"/>
    <property type="match status" value="1"/>
</dbReference>
<reference evidence="7 8" key="1">
    <citation type="submission" date="2020-11" db="EMBL/GenBank/DDBJ databases">
        <title>Sequencing the genomes of 1000 actinobacteria strains.</title>
        <authorList>
            <person name="Klenk H.-P."/>
        </authorList>
    </citation>
    <scope>NUCLEOTIDE SEQUENCE [LARGE SCALE GENOMIC DNA]</scope>
    <source>
        <strain evidence="7 8">DSM 101695</strain>
    </source>
</reference>
<evidence type="ECO:0000313" key="8">
    <source>
        <dbReference type="Proteomes" id="UP000631791"/>
    </source>
</evidence>
<dbReference type="Gene3D" id="1.10.10.10">
    <property type="entry name" value="Winged helix-like DNA-binding domain superfamily/Winged helix DNA-binding domain"/>
    <property type="match status" value="1"/>
</dbReference>
<feature type="domain" description="IclR-ED" evidence="6">
    <location>
        <begin position="148"/>
        <end position="297"/>
    </location>
</feature>
<feature type="region of interest" description="Disordered" evidence="4">
    <location>
        <begin position="1"/>
        <end position="49"/>
    </location>
</feature>
<dbReference type="InterPro" id="IPR014757">
    <property type="entry name" value="Tscrpt_reg_IclR_C"/>
</dbReference>
<dbReference type="PROSITE" id="PS51077">
    <property type="entry name" value="HTH_ICLR"/>
    <property type="match status" value="1"/>
</dbReference>
<organism evidence="7 8">
    <name type="scientific">Micromonospora vinacea</name>
    <dbReference type="NCBI Taxonomy" id="709878"/>
    <lineage>
        <taxon>Bacteria</taxon>
        <taxon>Bacillati</taxon>
        <taxon>Actinomycetota</taxon>
        <taxon>Actinomycetes</taxon>
        <taxon>Micromonosporales</taxon>
        <taxon>Micromonosporaceae</taxon>
        <taxon>Micromonospora</taxon>
    </lineage>
</organism>
<dbReference type="SUPFAM" id="SSF46785">
    <property type="entry name" value="Winged helix' DNA-binding domain"/>
    <property type="match status" value="1"/>
</dbReference>
<dbReference type="SMART" id="SM00346">
    <property type="entry name" value="HTH_ICLR"/>
    <property type="match status" value="1"/>
</dbReference>
<keyword evidence="2 7" id="KW-0238">DNA-binding</keyword>
<dbReference type="InterPro" id="IPR036390">
    <property type="entry name" value="WH_DNA-bd_sf"/>
</dbReference>
<evidence type="ECO:0000256" key="4">
    <source>
        <dbReference type="SAM" id="MobiDB-lite"/>
    </source>
</evidence>
<proteinExistence type="predicted"/>
<keyword evidence="1" id="KW-0805">Transcription regulation</keyword>
<protein>
    <submittedName>
        <fullName evidence="7">DNA-binding IclR family transcriptional regulator</fullName>
    </submittedName>
</protein>
<evidence type="ECO:0000259" key="5">
    <source>
        <dbReference type="PROSITE" id="PS51077"/>
    </source>
</evidence>
<dbReference type="GO" id="GO:0003677">
    <property type="term" value="F:DNA binding"/>
    <property type="evidence" value="ECO:0007669"/>
    <property type="project" value="UniProtKB-KW"/>
</dbReference>
<dbReference type="Pfam" id="PF09339">
    <property type="entry name" value="HTH_IclR"/>
    <property type="match status" value="1"/>
</dbReference>
<keyword evidence="3" id="KW-0804">Transcription</keyword>
<accession>A0ABS0JZ21</accession>
<dbReference type="PROSITE" id="PS51078">
    <property type="entry name" value="ICLR_ED"/>
    <property type="match status" value="1"/>
</dbReference>
<dbReference type="InterPro" id="IPR005471">
    <property type="entry name" value="Tscrpt_reg_IclR_N"/>
</dbReference>
<evidence type="ECO:0000256" key="2">
    <source>
        <dbReference type="ARBA" id="ARBA00023125"/>
    </source>
</evidence>
<dbReference type="EMBL" id="JADOTY010000001">
    <property type="protein sequence ID" value="MBG6101037.1"/>
    <property type="molecule type" value="Genomic_DNA"/>
</dbReference>
<name>A0ABS0JZ21_9ACTN</name>
<dbReference type="SUPFAM" id="SSF55781">
    <property type="entry name" value="GAF domain-like"/>
    <property type="match status" value="1"/>
</dbReference>